<comment type="subcellular location">
    <subcellularLocation>
        <location evidence="1 14">Cell outer membrane</location>
        <topology evidence="1 14">Multi-pass membrane protein</topology>
    </subcellularLocation>
</comment>
<evidence type="ECO:0000256" key="12">
    <source>
        <dbReference type="ARBA" id="ARBA00023170"/>
    </source>
</evidence>
<dbReference type="InterPro" id="IPR037066">
    <property type="entry name" value="Plug_dom_sf"/>
</dbReference>
<dbReference type="PANTHER" id="PTHR32552">
    <property type="entry name" value="FERRICHROME IRON RECEPTOR-RELATED"/>
    <property type="match status" value="1"/>
</dbReference>
<dbReference type="Pfam" id="PF07660">
    <property type="entry name" value="STN"/>
    <property type="match status" value="1"/>
</dbReference>
<keyword evidence="3 14" id="KW-0813">Transport</keyword>
<dbReference type="Pfam" id="PF00593">
    <property type="entry name" value="TonB_dep_Rec_b-barrel"/>
    <property type="match status" value="1"/>
</dbReference>
<proteinExistence type="inferred from homology"/>
<name>A0ABU0S647_9HYPH</name>
<dbReference type="InterPro" id="IPR036942">
    <property type="entry name" value="Beta-barrel_TonB_sf"/>
</dbReference>
<keyword evidence="9" id="KW-0406">Ion transport</keyword>
<evidence type="ECO:0000256" key="3">
    <source>
        <dbReference type="ARBA" id="ARBA00022448"/>
    </source>
</evidence>
<keyword evidence="5" id="KW-0410">Iron transport</keyword>
<evidence type="ECO:0000256" key="1">
    <source>
        <dbReference type="ARBA" id="ARBA00004571"/>
    </source>
</evidence>
<dbReference type="PROSITE" id="PS52016">
    <property type="entry name" value="TONB_DEPENDENT_REC_3"/>
    <property type="match status" value="1"/>
</dbReference>
<dbReference type="InterPro" id="IPR011662">
    <property type="entry name" value="Secretin/TonB_short_N"/>
</dbReference>
<keyword evidence="8" id="KW-0408">Iron</keyword>
<evidence type="ECO:0000313" key="18">
    <source>
        <dbReference type="Proteomes" id="UP001237780"/>
    </source>
</evidence>
<accession>A0ABU0S647</accession>
<keyword evidence="10 15" id="KW-0798">TonB box</keyword>
<organism evidence="17 18">
    <name type="scientific">Phyllobacterium ifriqiyense</name>
    <dbReference type="NCBI Taxonomy" id="314238"/>
    <lineage>
        <taxon>Bacteria</taxon>
        <taxon>Pseudomonadati</taxon>
        <taxon>Pseudomonadota</taxon>
        <taxon>Alphaproteobacteria</taxon>
        <taxon>Hyphomicrobiales</taxon>
        <taxon>Phyllobacteriaceae</taxon>
        <taxon>Phyllobacterium</taxon>
    </lineage>
</organism>
<evidence type="ECO:0000256" key="8">
    <source>
        <dbReference type="ARBA" id="ARBA00023004"/>
    </source>
</evidence>
<evidence type="ECO:0000256" key="14">
    <source>
        <dbReference type="PROSITE-ProRule" id="PRU01360"/>
    </source>
</evidence>
<keyword evidence="11 14" id="KW-0472">Membrane</keyword>
<dbReference type="Gene3D" id="2.40.170.20">
    <property type="entry name" value="TonB-dependent receptor, beta-barrel domain"/>
    <property type="match status" value="1"/>
</dbReference>
<evidence type="ECO:0000256" key="2">
    <source>
        <dbReference type="ARBA" id="ARBA00009810"/>
    </source>
</evidence>
<keyword evidence="12 17" id="KW-0675">Receptor</keyword>
<dbReference type="InterPro" id="IPR000531">
    <property type="entry name" value="Beta-barrel_TonB"/>
</dbReference>
<evidence type="ECO:0000256" key="9">
    <source>
        <dbReference type="ARBA" id="ARBA00023065"/>
    </source>
</evidence>
<keyword evidence="13 14" id="KW-0998">Cell outer membrane</keyword>
<dbReference type="EMBL" id="JAUSZT010000002">
    <property type="protein sequence ID" value="MDQ0996227.1"/>
    <property type="molecule type" value="Genomic_DNA"/>
</dbReference>
<dbReference type="Proteomes" id="UP001237780">
    <property type="component" value="Unassembled WGS sequence"/>
</dbReference>
<dbReference type="SMART" id="SM00965">
    <property type="entry name" value="STN"/>
    <property type="match status" value="1"/>
</dbReference>
<feature type="domain" description="Secretin/TonB short N-terminal" evidence="16">
    <location>
        <begin position="66"/>
        <end position="117"/>
    </location>
</feature>
<dbReference type="SUPFAM" id="SSF56935">
    <property type="entry name" value="Porins"/>
    <property type="match status" value="1"/>
</dbReference>
<reference evidence="17 18" key="1">
    <citation type="submission" date="2023-07" db="EMBL/GenBank/DDBJ databases">
        <title>Comparative genomics of wheat-associated soil bacteria to identify genetic determinants of phenazine resistance.</title>
        <authorList>
            <person name="Mouncey N."/>
        </authorList>
    </citation>
    <scope>NUCLEOTIDE SEQUENCE [LARGE SCALE GENOMIC DNA]</scope>
    <source>
        <strain evidence="17 18">W4I11</strain>
    </source>
</reference>
<dbReference type="NCBIfam" id="TIGR01783">
    <property type="entry name" value="TonB-siderophor"/>
    <property type="match status" value="1"/>
</dbReference>
<comment type="similarity">
    <text evidence="2 14 15">Belongs to the TonB-dependent receptor family.</text>
</comment>
<comment type="caution">
    <text evidence="17">The sequence shown here is derived from an EMBL/GenBank/DDBJ whole genome shotgun (WGS) entry which is preliminary data.</text>
</comment>
<evidence type="ECO:0000256" key="7">
    <source>
        <dbReference type="ARBA" id="ARBA00022729"/>
    </source>
</evidence>
<dbReference type="RefSeq" id="WP_307278468.1">
    <property type="nucleotide sequence ID" value="NZ_JAUSZT010000002.1"/>
</dbReference>
<evidence type="ECO:0000256" key="10">
    <source>
        <dbReference type="ARBA" id="ARBA00023077"/>
    </source>
</evidence>
<gene>
    <name evidence="17" type="ORF">QFZ34_001404</name>
</gene>
<dbReference type="CDD" id="cd01347">
    <property type="entry name" value="ligand_gated_channel"/>
    <property type="match status" value="1"/>
</dbReference>
<keyword evidence="4 14" id="KW-1134">Transmembrane beta strand</keyword>
<dbReference type="InterPro" id="IPR012910">
    <property type="entry name" value="Plug_dom"/>
</dbReference>
<keyword evidence="6 14" id="KW-0812">Transmembrane</keyword>
<evidence type="ECO:0000313" key="17">
    <source>
        <dbReference type="EMBL" id="MDQ0996227.1"/>
    </source>
</evidence>
<dbReference type="Pfam" id="PF07715">
    <property type="entry name" value="Plug"/>
    <property type="match status" value="1"/>
</dbReference>
<keyword evidence="7" id="KW-0732">Signal</keyword>
<keyword evidence="18" id="KW-1185">Reference proteome</keyword>
<evidence type="ECO:0000256" key="5">
    <source>
        <dbReference type="ARBA" id="ARBA00022496"/>
    </source>
</evidence>
<evidence type="ECO:0000256" key="6">
    <source>
        <dbReference type="ARBA" id="ARBA00022692"/>
    </source>
</evidence>
<sequence>MIDNTGHGHRRWSAALMMRTAIGLTALLAALPISPAVAQATDARTFNIPSQRLNRALRDLADQSGVQLAYRTSVASGAISPAVNGTMSTKQALSRLLSGSNLNYSFTGANTVTILANEPTDGGINADGSIQLDPIVIKGQSESAWGPVEGYVATRASAGTKTDAPIIETPQSVTVVTKDLLTDQKAASLADALVYTPGVNVQSQAFSRMVDDVMLRGFNLAGGSSGMLRDGMKLQSNVYDGGQEPYGLERVEVLRGASSVLYGQLAPGGIINGVSKRPTPEPLHEVNLEYGSYQKKQMSFDFSDALDAADTLRYRLTGVMRDADNWVDDVPDDKIYIAPALTWQPDAATSLTILSSYQHVNTRFATPLDYRDVSSGRIPRDLFLGEPDFDLYKADLYTLGYLFEHEFDSGLKLRQNARYFHSDVDWHYMMGNLSPTVDGSLDRLASYRKEKSYGVTLDTSLEQTFDWGATEHTALFGVDYYRRGYNSHRYRGTDFVPLDVDDPVYSGYPDLNFRTDRGSDNVSDQLGIYFQDQIKYENWILLLGGRYDWSDSSSTNYQRRLESEQKDSAFSGRAGLVYRFDNGIAPYVSISQSFSPQIGIDSLTGENLKPDEGLQYEAGIRYQPPGTDILLSAAVYELTQKNVVSFDAFGDSYQVGKVRSRGVELEARAEYEDLGIIASYAYTDTKILDSALDYEVGQQQDMVPRHTFSIWADYKLDSLGVAGLKIGGGLRYIGKTNVTDSIDVLGEPVSVPGYLLADAMVSYDFGALDQKYDGLSLTVNARNLFDKKFYTCAGTTGCRYGEPLSVTGTLSYKW</sequence>
<dbReference type="PANTHER" id="PTHR32552:SF68">
    <property type="entry name" value="FERRICHROME OUTER MEMBRANE TRANSPORTER_PHAGE RECEPTOR"/>
    <property type="match status" value="1"/>
</dbReference>
<dbReference type="Gene3D" id="2.170.130.10">
    <property type="entry name" value="TonB-dependent receptor, plug domain"/>
    <property type="match status" value="1"/>
</dbReference>
<evidence type="ECO:0000256" key="15">
    <source>
        <dbReference type="RuleBase" id="RU003357"/>
    </source>
</evidence>
<dbReference type="InterPro" id="IPR010105">
    <property type="entry name" value="TonB_sidphr_rcpt"/>
</dbReference>
<evidence type="ECO:0000256" key="11">
    <source>
        <dbReference type="ARBA" id="ARBA00023136"/>
    </source>
</evidence>
<dbReference type="Gene3D" id="3.55.50.30">
    <property type="match status" value="1"/>
</dbReference>
<evidence type="ECO:0000256" key="4">
    <source>
        <dbReference type="ARBA" id="ARBA00022452"/>
    </source>
</evidence>
<evidence type="ECO:0000256" key="13">
    <source>
        <dbReference type="ARBA" id="ARBA00023237"/>
    </source>
</evidence>
<evidence type="ECO:0000259" key="16">
    <source>
        <dbReference type="SMART" id="SM00965"/>
    </source>
</evidence>
<protein>
    <submittedName>
        <fullName evidence="17">Iron complex outermembrane receptor protein</fullName>
    </submittedName>
</protein>
<dbReference type="InterPro" id="IPR039426">
    <property type="entry name" value="TonB-dep_rcpt-like"/>
</dbReference>